<dbReference type="RefSeq" id="WP_097009613.1">
    <property type="nucleotide sequence ID" value="NZ_OBEJ01000003.1"/>
</dbReference>
<dbReference type="EMBL" id="OBEJ01000003">
    <property type="protein sequence ID" value="SNZ16239.1"/>
    <property type="molecule type" value="Genomic_DNA"/>
</dbReference>
<evidence type="ECO:0000313" key="2">
    <source>
        <dbReference type="EMBL" id="SNZ16239.1"/>
    </source>
</evidence>
<feature type="compositionally biased region" description="Acidic residues" evidence="1">
    <location>
        <begin position="36"/>
        <end position="91"/>
    </location>
</feature>
<reference evidence="3" key="1">
    <citation type="submission" date="2017-09" db="EMBL/GenBank/DDBJ databases">
        <authorList>
            <person name="Varghese N."/>
            <person name="Submissions S."/>
        </authorList>
    </citation>
    <scope>NUCLEOTIDE SEQUENCE [LARGE SCALE GENOMIC DNA]</scope>
    <source>
        <strain evidence="3">DSM 27208</strain>
    </source>
</reference>
<proteinExistence type="predicted"/>
<protein>
    <recommendedName>
        <fullName evidence="4">Zinc-ribbon domain-containing protein</fullName>
    </recommendedName>
</protein>
<dbReference type="Proteomes" id="UP000219453">
    <property type="component" value="Unassembled WGS sequence"/>
</dbReference>
<gene>
    <name evidence="2" type="ORF">SAMN06269185_2737</name>
</gene>
<evidence type="ECO:0008006" key="4">
    <source>
        <dbReference type="Google" id="ProtNLM"/>
    </source>
</evidence>
<feature type="region of interest" description="Disordered" evidence="1">
    <location>
        <begin position="26"/>
        <end position="100"/>
    </location>
</feature>
<name>A0A285P3B5_NATPI</name>
<sequence>MRYCHHCDAVVDPDAEVCDECGGDLFEPPEDLRADLDEDVEGEGDDADDTEADAEAAAVDDAEDEAGAAETDDEDADSEGADADNEDDDGFVDSLLAKFR</sequence>
<evidence type="ECO:0000256" key="1">
    <source>
        <dbReference type="SAM" id="MobiDB-lite"/>
    </source>
</evidence>
<evidence type="ECO:0000313" key="3">
    <source>
        <dbReference type="Proteomes" id="UP000219453"/>
    </source>
</evidence>
<keyword evidence="3" id="KW-1185">Reference proteome</keyword>
<accession>A0A285P3B5</accession>
<organism evidence="2 3">
    <name type="scientific">Natronoarchaeum philippinense</name>
    <dbReference type="NCBI Taxonomy" id="558529"/>
    <lineage>
        <taxon>Archaea</taxon>
        <taxon>Methanobacteriati</taxon>
        <taxon>Methanobacteriota</taxon>
        <taxon>Stenosarchaea group</taxon>
        <taxon>Halobacteria</taxon>
        <taxon>Halobacteriales</taxon>
        <taxon>Natronoarchaeaceae</taxon>
    </lineage>
</organism>
<dbReference type="AlphaFoldDB" id="A0A285P3B5"/>